<keyword evidence="3 5" id="KW-0689">Ribosomal protein</keyword>
<dbReference type="InterPro" id="IPR037121">
    <property type="entry name" value="Ribosomal_bL25_C"/>
</dbReference>
<dbReference type="SUPFAM" id="SSF50715">
    <property type="entry name" value="Ribosomal protein L25-like"/>
    <property type="match status" value="1"/>
</dbReference>
<dbReference type="EMBL" id="JAMZFT010000003">
    <property type="protein sequence ID" value="MCP1337486.1"/>
    <property type="molecule type" value="Genomic_DNA"/>
</dbReference>
<evidence type="ECO:0000256" key="2">
    <source>
        <dbReference type="ARBA" id="ARBA00022884"/>
    </source>
</evidence>
<dbReference type="NCBIfam" id="TIGR00731">
    <property type="entry name" value="bL25_bact_ctc"/>
    <property type="match status" value="1"/>
</dbReference>
<protein>
    <recommendedName>
        <fullName evidence="5">Large ribosomal subunit protein bL25</fullName>
    </recommendedName>
    <alternativeName>
        <fullName evidence="5">General stress protein CTC</fullName>
    </alternativeName>
</protein>
<dbReference type="RefSeq" id="WP_269333451.1">
    <property type="nucleotide sequence ID" value="NZ_JAMZFT010000003.1"/>
</dbReference>
<dbReference type="NCBIfam" id="NF004128">
    <property type="entry name" value="PRK05618.1-2"/>
    <property type="match status" value="1"/>
</dbReference>
<keyword evidence="2 5" id="KW-0694">RNA-binding</keyword>
<evidence type="ECO:0000256" key="5">
    <source>
        <dbReference type="HAMAP-Rule" id="MF_01334"/>
    </source>
</evidence>
<dbReference type="GO" id="GO:0008097">
    <property type="term" value="F:5S rRNA binding"/>
    <property type="evidence" value="ECO:0007669"/>
    <property type="project" value="InterPro"/>
</dbReference>
<dbReference type="NCBIfam" id="NF004612">
    <property type="entry name" value="PRK05943.1"/>
    <property type="match status" value="1"/>
</dbReference>
<evidence type="ECO:0000313" key="9">
    <source>
        <dbReference type="Proteomes" id="UP001055804"/>
    </source>
</evidence>
<evidence type="ECO:0000259" key="6">
    <source>
        <dbReference type="Pfam" id="PF01386"/>
    </source>
</evidence>
<dbReference type="Gene3D" id="2.170.120.20">
    <property type="entry name" value="Ribosomal protein L25, beta domain"/>
    <property type="match status" value="1"/>
</dbReference>
<dbReference type="HAMAP" id="MF_01334">
    <property type="entry name" value="Ribosomal_bL25_CTC"/>
    <property type="match status" value="1"/>
</dbReference>
<proteinExistence type="inferred from homology"/>
<comment type="similarity">
    <text evidence="5">Belongs to the bacterial ribosomal protein bL25 family. CTC subfamily.</text>
</comment>
<keyword evidence="1 5" id="KW-0699">rRNA-binding</keyword>
<dbReference type="InterPro" id="IPR020930">
    <property type="entry name" value="Ribosomal_uL5_bac-type"/>
</dbReference>
<accession>A0A9J6PG78</accession>
<reference evidence="8" key="1">
    <citation type="submission" date="2022-06" db="EMBL/GenBank/DDBJ databases">
        <title>Isolation and Genomics of Futiania mangrovii gen. nov., sp. nov., a Rare and Metabolically-versatile member in the Class Alphaproteobacteria.</title>
        <authorList>
            <person name="Liu L."/>
            <person name="Huang W.-C."/>
            <person name="Pan J."/>
            <person name="Li J."/>
            <person name="Huang Y."/>
            <person name="Du H."/>
            <person name="Liu Y."/>
            <person name="Li M."/>
        </authorList>
    </citation>
    <scope>NUCLEOTIDE SEQUENCE</scope>
    <source>
        <strain evidence="8">FT118</strain>
    </source>
</reference>
<evidence type="ECO:0000313" key="8">
    <source>
        <dbReference type="EMBL" id="MCP1337486.1"/>
    </source>
</evidence>
<feature type="domain" description="Large ribosomal subunit protein bL25 beta" evidence="7">
    <location>
        <begin position="102"/>
        <end position="186"/>
    </location>
</feature>
<dbReference type="PANTHER" id="PTHR33284:SF1">
    <property type="entry name" value="RIBOSOMAL PROTEIN L25_GLN-TRNA SYNTHETASE, ANTI-CODON-BINDING DOMAIN-CONTAINING PROTEIN"/>
    <property type="match status" value="1"/>
</dbReference>
<organism evidence="8 9">
    <name type="scientific">Futiania mangrovi</name>
    <dbReference type="NCBI Taxonomy" id="2959716"/>
    <lineage>
        <taxon>Bacteria</taxon>
        <taxon>Pseudomonadati</taxon>
        <taxon>Pseudomonadota</taxon>
        <taxon>Alphaproteobacteria</taxon>
        <taxon>Futianiales</taxon>
        <taxon>Futianiaceae</taxon>
        <taxon>Futiania</taxon>
    </lineage>
</organism>
<evidence type="ECO:0000256" key="1">
    <source>
        <dbReference type="ARBA" id="ARBA00022730"/>
    </source>
</evidence>
<comment type="subunit">
    <text evidence="5">Part of the 50S ribosomal subunit; part of the 5S rRNA/L5/L18/L25 subcomplex. Contacts the 5S rRNA. Binds to the 5S rRNA independently of L5 and L18.</text>
</comment>
<evidence type="ECO:0000256" key="4">
    <source>
        <dbReference type="ARBA" id="ARBA00023274"/>
    </source>
</evidence>
<dbReference type="AlphaFoldDB" id="A0A9J6PG78"/>
<dbReference type="InterPro" id="IPR029751">
    <property type="entry name" value="Ribosomal_L25_dom"/>
</dbReference>
<sequence length="205" mass="22181">MSNAPIIVAEPRERVGKGAARATRREGKVPAVIYGDKKPPVAIKVNYNELLKTIHRGGFMKTIFEIDVNGEKTQAIARDLQLDPVKDLPLHVDFLRVGKGSKLTVMVPVEFTDEDECPGLRRGGALNIVRHEVEMEVPSSAIPEKLTVSLKGLDIGDSLHISAFTLPKDCTPTIRDRDFTVATIAGAGGSEAAQEEAAEAEGEEE</sequence>
<dbReference type="Pfam" id="PF01386">
    <property type="entry name" value="Ribosomal_L25p"/>
    <property type="match status" value="1"/>
</dbReference>
<dbReference type="InterPro" id="IPR020057">
    <property type="entry name" value="Ribosomal_bL25_b-dom"/>
</dbReference>
<dbReference type="PANTHER" id="PTHR33284">
    <property type="entry name" value="RIBOSOMAL PROTEIN L25/GLN-TRNA SYNTHETASE, ANTI-CODON-BINDING DOMAIN-CONTAINING PROTEIN"/>
    <property type="match status" value="1"/>
</dbReference>
<dbReference type="GO" id="GO:0022625">
    <property type="term" value="C:cytosolic large ribosomal subunit"/>
    <property type="evidence" value="ECO:0007669"/>
    <property type="project" value="TreeGrafter"/>
</dbReference>
<gene>
    <name evidence="5" type="primary">rplY</name>
    <name evidence="5" type="synonym">ctc</name>
    <name evidence="8" type="ORF">NJQ99_13770</name>
</gene>
<dbReference type="Pfam" id="PF14693">
    <property type="entry name" value="Ribosomal_TL5_C"/>
    <property type="match status" value="1"/>
</dbReference>
<comment type="caution">
    <text evidence="8">The sequence shown here is derived from an EMBL/GenBank/DDBJ whole genome shotgun (WGS) entry which is preliminary data.</text>
</comment>
<keyword evidence="9" id="KW-1185">Reference proteome</keyword>
<evidence type="ECO:0000259" key="7">
    <source>
        <dbReference type="Pfam" id="PF14693"/>
    </source>
</evidence>
<dbReference type="InterPro" id="IPR001021">
    <property type="entry name" value="Ribosomal_bL25_long"/>
</dbReference>
<evidence type="ECO:0000256" key="3">
    <source>
        <dbReference type="ARBA" id="ARBA00022980"/>
    </source>
</evidence>
<dbReference type="InterPro" id="IPR011035">
    <property type="entry name" value="Ribosomal_bL25/Gln-tRNA_synth"/>
</dbReference>
<name>A0A9J6PG78_9PROT</name>
<dbReference type="Gene3D" id="2.40.240.10">
    <property type="entry name" value="Ribosomal Protein L25, Chain P"/>
    <property type="match status" value="1"/>
</dbReference>
<dbReference type="GO" id="GO:0006412">
    <property type="term" value="P:translation"/>
    <property type="evidence" value="ECO:0007669"/>
    <property type="project" value="UniProtKB-UniRule"/>
</dbReference>
<dbReference type="CDD" id="cd00495">
    <property type="entry name" value="Ribosomal_L25_TL5_CTC"/>
    <property type="match status" value="1"/>
</dbReference>
<dbReference type="Proteomes" id="UP001055804">
    <property type="component" value="Unassembled WGS sequence"/>
</dbReference>
<comment type="function">
    <text evidence="5">This is one of the proteins that binds to the 5S RNA in the ribosome where it forms part of the central protuberance.</text>
</comment>
<feature type="domain" description="Large ribosomal subunit protein bL25 L25" evidence="6">
    <location>
        <begin position="8"/>
        <end position="94"/>
    </location>
</feature>
<dbReference type="InterPro" id="IPR020056">
    <property type="entry name" value="Rbsml_bL25/Gln-tRNA_synth_N"/>
</dbReference>
<dbReference type="GO" id="GO:0003735">
    <property type="term" value="F:structural constituent of ribosome"/>
    <property type="evidence" value="ECO:0007669"/>
    <property type="project" value="InterPro"/>
</dbReference>
<keyword evidence="4 5" id="KW-0687">Ribonucleoprotein</keyword>